<keyword evidence="1" id="KW-0812">Transmembrane</keyword>
<evidence type="ECO:0000313" key="3">
    <source>
        <dbReference type="EMBL" id="MCG2588059.1"/>
    </source>
</evidence>
<accession>A0ABS9KB42</accession>
<proteinExistence type="predicted"/>
<dbReference type="RefSeq" id="WP_237852903.1">
    <property type="nucleotide sequence ID" value="NZ_JAKLWS010000005.1"/>
</dbReference>
<sequence length="330" mass="37933">MKPARFTAFLILILSFTALAEAQQVHTYVGTDSLQVGDTFTYTIVFDGNYSSIQFPDEENFEEDLSVNSIQRYQSPAGRDSIVYNLQFFAIEDLTIESKEITVQTEESDTTFTTAPVPLFFKTSLAADDDEFRPMKPIFDFARTWWPWILGLIVLLIAGYYFYQWYSNREVPEEPETEEPAPPAPFSSPLDELKETISSLTDVEDLVTEEQFEQFYIDLGDAIRLYIKRVYEFQALEMTTSEITLTLQEELAPPKLISITRKVLNEADIVKFANFNPGTKGAKSARETAQTFIETADVVNFEQIKYMKYKYEVKHGIREDNIKQTTEKPS</sequence>
<reference evidence="3" key="2">
    <citation type="submission" date="2024-05" db="EMBL/GenBank/DDBJ databases">
        <title>Rhodohalobacter halophilus gen. nov., sp. nov., a moderately halophilic member of the family Balneolaceae.</title>
        <authorList>
            <person name="Xia J."/>
        </authorList>
    </citation>
    <scope>NUCLEOTIDE SEQUENCE</scope>
    <source>
        <strain evidence="3">WB101</strain>
    </source>
</reference>
<dbReference type="EMBL" id="JAKLWS010000005">
    <property type="protein sequence ID" value="MCG2588059.1"/>
    <property type="molecule type" value="Genomic_DNA"/>
</dbReference>
<keyword evidence="4" id="KW-1185">Reference proteome</keyword>
<comment type="caution">
    <text evidence="3">The sequence shown here is derived from an EMBL/GenBank/DDBJ whole genome shotgun (WGS) entry which is preliminary data.</text>
</comment>
<dbReference type="Proteomes" id="UP001165366">
    <property type="component" value="Unassembled WGS sequence"/>
</dbReference>
<reference evidence="3" key="1">
    <citation type="submission" date="2022-01" db="EMBL/GenBank/DDBJ databases">
        <authorList>
            <person name="Wang Y."/>
        </authorList>
    </citation>
    <scope>NUCLEOTIDE SEQUENCE</scope>
    <source>
        <strain evidence="3">WB101</strain>
    </source>
</reference>
<name>A0ABS9KB42_9BACT</name>
<organism evidence="3 4">
    <name type="scientific">Rhodohalobacter sulfatireducens</name>
    <dbReference type="NCBI Taxonomy" id="2911366"/>
    <lineage>
        <taxon>Bacteria</taxon>
        <taxon>Pseudomonadati</taxon>
        <taxon>Balneolota</taxon>
        <taxon>Balneolia</taxon>
        <taxon>Balneolales</taxon>
        <taxon>Balneolaceae</taxon>
        <taxon>Rhodohalobacter</taxon>
    </lineage>
</organism>
<feature type="chain" id="PRO_5046545639" description="Protein BatD" evidence="2">
    <location>
        <begin position="21"/>
        <end position="330"/>
    </location>
</feature>
<feature type="signal peptide" evidence="2">
    <location>
        <begin position="1"/>
        <end position="20"/>
    </location>
</feature>
<evidence type="ECO:0008006" key="5">
    <source>
        <dbReference type="Google" id="ProtNLM"/>
    </source>
</evidence>
<evidence type="ECO:0000256" key="1">
    <source>
        <dbReference type="SAM" id="Phobius"/>
    </source>
</evidence>
<keyword evidence="1" id="KW-0472">Membrane</keyword>
<evidence type="ECO:0000256" key="2">
    <source>
        <dbReference type="SAM" id="SignalP"/>
    </source>
</evidence>
<gene>
    <name evidence="3" type="ORF">L6773_05750</name>
</gene>
<keyword evidence="2" id="KW-0732">Signal</keyword>
<feature type="transmembrane region" description="Helical" evidence="1">
    <location>
        <begin position="145"/>
        <end position="163"/>
    </location>
</feature>
<protein>
    <recommendedName>
        <fullName evidence="5">Protein BatD</fullName>
    </recommendedName>
</protein>
<evidence type="ECO:0000313" key="4">
    <source>
        <dbReference type="Proteomes" id="UP001165366"/>
    </source>
</evidence>
<keyword evidence="1" id="KW-1133">Transmembrane helix</keyword>